<feature type="domain" description="APS kinase" evidence="7">
    <location>
        <begin position="394"/>
        <end position="546"/>
    </location>
</feature>
<keyword evidence="11" id="KW-1185">Reference proteome</keyword>
<comment type="catalytic activity">
    <reaction evidence="1">
        <text>adenosine 5'-phosphosulfate + ATP = 3'-phosphoadenylyl sulfate + ADP + H(+)</text>
        <dbReference type="Rhea" id="RHEA:24152"/>
        <dbReference type="ChEBI" id="CHEBI:15378"/>
        <dbReference type="ChEBI" id="CHEBI:30616"/>
        <dbReference type="ChEBI" id="CHEBI:58243"/>
        <dbReference type="ChEBI" id="CHEBI:58339"/>
        <dbReference type="ChEBI" id="CHEBI:456216"/>
        <dbReference type="EC" id="2.7.1.25"/>
    </reaction>
</comment>
<dbReference type="InterPro" id="IPR027417">
    <property type="entry name" value="P-loop_NTPase"/>
</dbReference>
<dbReference type="GO" id="GO:0005524">
    <property type="term" value="F:ATP binding"/>
    <property type="evidence" value="ECO:0007669"/>
    <property type="project" value="UniProtKB-KW"/>
</dbReference>
<dbReference type="Proteomes" id="UP000000602">
    <property type="component" value="Chromosome"/>
</dbReference>
<dbReference type="STRING" id="177439.DP2110"/>
<evidence type="ECO:0000259" key="9">
    <source>
        <dbReference type="Pfam" id="PF14306"/>
    </source>
</evidence>
<dbReference type="InterPro" id="IPR015947">
    <property type="entry name" value="PUA-like_sf"/>
</dbReference>
<dbReference type="GO" id="GO:0004020">
    <property type="term" value="F:adenylylsulfate kinase activity"/>
    <property type="evidence" value="ECO:0007669"/>
    <property type="project" value="UniProtKB-EC"/>
</dbReference>
<reference evidence="11" key="1">
    <citation type="journal article" date="2004" name="Environ. Microbiol.">
        <title>The genome of Desulfotalea psychrophila, a sulfate-reducing bacterium from permanently cold Arctic sediments.</title>
        <authorList>
            <person name="Rabus R."/>
            <person name="Ruepp A."/>
            <person name="Frickey T."/>
            <person name="Rattei T."/>
            <person name="Fartmann B."/>
            <person name="Stark M."/>
            <person name="Bauer M."/>
            <person name="Zibat A."/>
            <person name="Lombardot T."/>
            <person name="Becker I."/>
            <person name="Amann J."/>
            <person name="Gellner K."/>
            <person name="Teeling H."/>
            <person name="Leuschner W.D."/>
            <person name="Gloeckner F.-O."/>
            <person name="Lupas A.N."/>
            <person name="Amann R."/>
            <person name="Klenk H.-P."/>
        </authorList>
    </citation>
    <scope>NUCLEOTIDE SEQUENCE [LARGE SCALE GENOMIC DNA]</scope>
    <source>
        <strain evidence="11">DSM 12343 / LSv54</strain>
    </source>
</reference>
<dbReference type="SUPFAM" id="SSF52540">
    <property type="entry name" value="P-loop containing nucleoside triphosphate hydrolases"/>
    <property type="match status" value="1"/>
</dbReference>
<dbReference type="SUPFAM" id="SSF52374">
    <property type="entry name" value="Nucleotidylyl transferase"/>
    <property type="match status" value="1"/>
</dbReference>
<dbReference type="InterPro" id="IPR050512">
    <property type="entry name" value="Sulf_AdTrans/APS_kinase"/>
</dbReference>
<dbReference type="Gene3D" id="3.40.50.300">
    <property type="entry name" value="P-loop containing nucleotide triphosphate hydrolases"/>
    <property type="match status" value="1"/>
</dbReference>
<dbReference type="GO" id="GO:0010134">
    <property type="term" value="P:sulfate assimilation via adenylyl sulfate reduction"/>
    <property type="evidence" value="ECO:0007669"/>
    <property type="project" value="TreeGrafter"/>
</dbReference>
<keyword evidence="5" id="KW-0547">Nucleotide-binding</keyword>
<dbReference type="AlphaFoldDB" id="Q6ALD6"/>
<dbReference type="KEGG" id="dps:DP2110"/>
<accession>Q6ALD6</accession>
<evidence type="ECO:0000256" key="5">
    <source>
        <dbReference type="ARBA" id="ARBA00022741"/>
    </source>
</evidence>
<dbReference type="SUPFAM" id="SSF88697">
    <property type="entry name" value="PUA domain-like"/>
    <property type="match status" value="1"/>
</dbReference>
<dbReference type="InterPro" id="IPR025980">
    <property type="entry name" value="ATP-Sase_PUA-like_dom"/>
</dbReference>
<dbReference type="GO" id="GO:0004781">
    <property type="term" value="F:sulfate adenylyltransferase (ATP) activity"/>
    <property type="evidence" value="ECO:0007669"/>
    <property type="project" value="InterPro"/>
</dbReference>
<dbReference type="InterPro" id="IPR059117">
    <property type="entry name" value="APS_kinase_dom"/>
</dbReference>
<dbReference type="NCBIfam" id="NF004040">
    <property type="entry name" value="PRK05537.1"/>
    <property type="match status" value="1"/>
</dbReference>
<dbReference type="Pfam" id="PF01583">
    <property type="entry name" value="APS_kinase"/>
    <property type="match status" value="1"/>
</dbReference>
<dbReference type="eggNOG" id="COG2046">
    <property type="taxonomic scope" value="Bacteria"/>
</dbReference>
<dbReference type="InterPro" id="IPR002891">
    <property type="entry name" value="APS"/>
</dbReference>
<dbReference type="Gene3D" id="3.40.50.620">
    <property type="entry name" value="HUPs"/>
    <property type="match status" value="1"/>
</dbReference>
<gene>
    <name evidence="10" type="ordered locus">DP2110</name>
</gene>
<dbReference type="GO" id="GO:0019379">
    <property type="term" value="P:sulfate assimilation, phosphoadenylyl sulfate reduction by phosphoadenylyl-sulfate reductase (thioredoxin)"/>
    <property type="evidence" value="ECO:0007669"/>
    <property type="project" value="TreeGrafter"/>
</dbReference>
<keyword evidence="4 10" id="KW-0808">Transferase</keyword>
<proteinExistence type="predicted"/>
<dbReference type="OrthoDB" id="9804504at2"/>
<evidence type="ECO:0000259" key="7">
    <source>
        <dbReference type="Pfam" id="PF01583"/>
    </source>
</evidence>
<dbReference type="Pfam" id="PF14306">
    <property type="entry name" value="PUA_2"/>
    <property type="match status" value="1"/>
</dbReference>
<evidence type="ECO:0000256" key="4">
    <source>
        <dbReference type="ARBA" id="ARBA00022679"/>
    </source>
</evidence>
<dbReference type="Gene3D" id="3.10.400.10">
    <property type="entry name" value="Sulfate adenylyltransferase"/>
    <property type="match status" value="1"/>
</dbReference>
<feature type="domain" description="Sulphate adenylyltransferase catalytic" evidence="8">
    <location>
        <begin position="173"/>
        <end position="386"/>
    </location>
</feature>
<dbReference type="FunFam" id="3.40.50.300:FF:000802">
    <property type="entry name" value="Sulfate adenylyltransferase"/>
    <property type="match status" value="1"/>
</dbReference>
<dbReference type="HOGENOM" id="CLU_022950_0_0_7"/>
<dbReference type="EC" id="2.7.1.25" evidence="3"/>
<sequence length="569" mass="63470">MPFQKNINCKYPETLLVDPEQIEGLKAEALDLISLTLSVEQICDLELLLNRGFYPLVAYMDQASYLSVLKNMRLTDGTLWPTPISLAVSKNRVAGLTIGQRLALNDQEGFLIAILTISDIWQADTRLEAKAVYGTTDSARHPGVRKLYDCSGDYYLAGSLEGISLPVHYDFQSLRLSPAETVQRFMTKGWQRVVGFQTDEYLHYGHHKMIMAAAQEIGAAVFIQAQINCPGEITHYTHVRCHQAFTKLFPINMAGLGLFALPAKKTGPREALLQAIIKKNFGCTHFMVAPDHADPFAVMTDEKALFYPRGEAQKLVAYYEKETEITMIPQRGVGYCKKDKKYIFQGAKGAENSSLIDSKGLMGRLKREEEIPPWFTCPKIVQEIRHDFLPRSGQGFTIFMTGLSGAGKSTIAKVLQVKFAEMRERPVTLLDGDIVRLNLSSELSFSQKDRNLNVTRIGFVAGEITKNGGIALCAPIAPYEESRQVNRRLISNYGGYIEVYVATPLQVCEQRDSKGLYAKARSGRIKNVTGITDPYIPPTNPEITIDTTNINPMDAAEKILLYLKGEGYL</sequence>
<evidence type="ECO:0000313" key="11">
    <source>
        <dbReference type="Proteomes" id="UP000000602"/>
    </source>
</evidence>
<dbReference type="CDD" id="cd02027">
    <property type="entry name" value="APSK"/>
    <property type="match status" value="1"/>
</dbReference>
<dbReference type="EMBL" id="CR522870">
    <property type="protein sequence ID" value="CAG36839.1"/>
    <property type="molecule type" value="Genomic_DNA"/>
</dbReference>
<dbReference type="InterPro" id="IPR014729">
    <property type="entry name" value="Rossmann-like_a/b/a_fold"/>
</dbReference>
<evidence type="ECO:0000256" key="6">
    <source>
        <dbReference type="ARBA" id="ARBA00022840"/>
    </source>
</evidence>
<dbReference type="Pfam" id="PF01747">
    <property type="entry name" value="ATP-sulfurylase"/>
    <property type="match status" value="1"/>
</dbReference>
<evidence type="ECO:0000256" key="2">
    <source>
        <dbReference type="ARBA" id="ARBA00004806"/>
    </source>
</evidence>
<evidence type="ECO:0000259" key="8">
    <source>
        <dbReference type="Pfam" id="PF01747"/>
    </source>
</evidence>
<dbReference type="PANTHER" id="PTHR42700:SF1">
    <property type="entry name" value="SULFATE ADENYLYLTRANSFERASE"/>
    <property type="match status" value="1"/>
</dbReference>
<dbReference type="InterPro" id="IPR024951">
    <property type="entry name" value="Sulfurylase_cat_dom"/>
</dbReference>
<name>Q6ALD6_DESPS</name>
<organism evidence="10 11">
    <name type="scientific">Desulfotalea psychrophila (strain LSv54 / DSM 12343)</name>
    <dbReference type="NCBI Taxonomy" id="177439"/>
    <lineage>
        <taxon>Bacteria</taxon>
        <taxon>Pseudomonadati</taxon>
        <taxon>Thermodesulfobacteriota</taxon>
        <taxon>Desulfobulbia</taxon>
        <taxon>Desulfobulbales</taxon>
        <taxon>Desulfocapsaceae</taxon>
        <taxon>Desulfotalea</taxon>
    </lineage>
</organism>
<evidence type="ECO:0000256" key="3">
    <source>
        <dbReference type="ARBA" id="ARBA00012121"/>
    </source>
</evidence>
<dbReference type="NCBIfam" id="TIGR00455">
    <property type="entry name" value="apsK"/>
    <property type="match status" value="1"/>
</dbReference>
<evidence type="ECO:0000256" key="1">
    <source>
        <dbReference type="ARBA" id="ARBA00001823"/>
    </source>
</evidence>
<keyword evidence="10" id="KW-0548">Nucleotidyltransferase</keyword>
<protein>
    <recommendedName>
        <fullName evidence="3">adenylyl-sulfate kinase</fullName>
        <ecNumber evidence="3">2.7.1.25</ecNumber>
    </recommendedName>
</protein>
<dbReference type="PANTHER" id="PTHR42700">
    <property type="entry name" value="SULFATE ADENYLYLTRANSFERASE"/>
    <property type="match status" value="1"/>
</dbReference>
<dbReference type="eggNOG" id="COG0529">
    <property type="taxonomic scope" value="Bacteria"/>
</dbReference>
<comment type="pathway">
    <text evidence="2">Sulfur metabolism; hydrogen sulfide biosynthesis; sulfite from sulfate: step 2/3.</text>
</comment>
<dbReference type="GO" id="GO:0005737">
    <property type="term" value="C:cytoplasm"/>
    <property type="evidence" value="ECO:0007669"/>
    <property type="project" value="TreeGrafter"/>
</dbReference>
<evidence type="ECO:0000313" key="10">
    <source>
        <dbReference type="EMBL" id="CAG36839.1"/>
    </source>
</evidence>
<keyword evidence="6" id="KW-0067">ATP-binding</keyword>
<feature type="domain" description="ATP-sulfurylase PUA-like" evidence="9">
    <location>
        <begin position="15"/>
        <end position="163"/>
    </location>
</feature>
<dbReference type="RefSeq" id="WP_011189351.1">
    <property type="nucleotide sequence ID" value="NC_006138.1"/>
</dbReference>